<accession>A0A6A3AW20</accession>
<dbReference type="GO" id="GO:0046872">
    <property type="term" value="F:metal ion binding"/>
    <property type="evidence" value="ECO:0007669"/>
    <property type="project" value="UniProtKB-KW"/>
</dbReference>
<dbReference type="PANTHER" id="PTHR46999">
    <property type="entry name" value="ALPHA-GLUCAN WATER DIKINASE 1, CHLOROPLASTIC-RELATED"/>
    <property type="match status" value="1"/>
</dbReference>
<reference evidence="4" key="1">
    <citation type="submission" date="2019-09" db="EMBL/GenBank/DDBJ databases">
        <title>Draft genome information of white flower Hibiscus syriacus.</title>
        <authorList>
            <person name="Kim Y.-M."/>
        </authorList>
    </citation>
    <scope>NUCLEOTIDE SEQUENCE [LARGE SCALE GENOMIC DNA]</scope>
    <source>
        <strain evidence="4">YM2019G1</strain>
    </source>
</reference>
<dbReference type="InterPro" id="IPR056301">
    <property type="entry name" value="GWD-like_N_Ig"/>
</dbReference>
<keyword evidence="2" id="KW-0119">Carbohydrate metabolism</keyword>
<proteinExistence type="predicted"/>
<organism evidence="4 5">
    <name type="scientific">Hibiscus syriacus</name>
    <name type="common">Rose of Sharon</name>
    <dbReference type="NCBI Taxonomy" id="106335"/>
    <lineage>
        <taxon>Eukaryota</taxon>
        <taxon>Viridiplantae</taxon>
        <taxon>Streptophyta</taxon>
        <taxon>Embryophyta</taxon>
        <taxon>Tracheophyta</taxon>
        <taxon>Spermatophyta</taxon>
        <taxon>Magnoliopsida</taxon>
        <taxon>eudicotyledons</taxon>
        <taxon>Gunneridae</taxon>
        <taxon>Pentapetalae</taxon>
        <taxon>rosids</taxon>
        <taxon>malvids</taxon>
        <taxon>Malvales</taxon>
        <taxon>Malvaceae</taxon>
        <taxon>Malvoideae</taxon>
        <taxon>Hibiscus</taxon>
    </lineage>
</organism>
<protein>
    <recommendedName>
        <fullName evidence="3">Alpha-glucan water dikinase-like N-terminal Ig-like domain-containing protein</fullName>
    </recommendedName>
</protein>
<dbReference type="Proteomes" id="UP000436088">
    <property type="component" value="Unassembled WGS sequence"/>
</dbReference>
<evidence type="ECO:0000256" key="1">
    <source>
        <dbReference type="ARBA" id="ARBA00022723"/>
    </source>
</evidence>
<dbReference type="AlphaFoldDB" id="A0A6A3AW20"/>
<dbReference type="Pfam" id="PF23166">
    <property type="entry name" value="Ig_N_CWD1"/>
    <property type="match status" value="1"/>
</dbReference>
<keyword evidence="5" id="KW-1185">Reference proteome</keyword>
<keyword evidence="1" id="KW-0479">Metal-binding</keyword>
<sequence length="199" mass="22590">MSYSVGQNLMQQHYFLGSTVLGRQSKLKNSRGVHKSSFCAAVYLKKSPAQPRKLQISTKFYGDRLISKRKQKLAMGNHRVFTFSPRAVLAANKFSKQLERFNVDGIELQVDATISGSITEVNFRIMYHSDSLLLHWGVKCGGNENWILPSRQPEGTINYKNRALRSRLVKSGSGSYLKLEIDYPRAEAIEFLIFDEAPK</sequence>
<comment type="caution">
    <text evidence="4">The sequence shown here is derived from an EMBL/GenBank/DDBJ whole genome shotgun (WGS) entry which is preliminary data.</text>
</comment>
<name>A0A6A3AW20_HIBSY</name>
<evidence type="ECO:0000256" key="2">
    <source>
        <dbReference type="ARBA" id="ARBA00023277"/>
    </source>
</evidence>
<feature type="domain" description="Alpha-glucan water dikinase-like N-terminal Ig-like" evidence="3">
    <location>
        <begin position="104"/>
        <end position="196"/>
    </location>
</feature>
<evidence type="ECO:0000313" key="5">
    <source>
        <dbReference type="Proteomes" id="UP000436088"/>
    </source>
</evidence>
<evidence type="ECO:0000313" key="4">
    <source>
        <dbReference type="EMBL" id="KAE8707265.1"/>
    </source>
</evidence>
<dbReference type="EMBL" id="VEPZ02000964">
    <property type="protein sequence ID" value="KAE8707265.1"/>
    <property type="molecule type" value="Genomic_DNA"/>
</dbReference>
<dbReference type="PANTHER" id="PTHR46999:SF1">
    <property type="entry name" value="ALPHA-GLUCAN WATER DIKINASE 1, CHLOROPLASTIC"/>
    <property type="match status" value="1"/>
</dbReference>
<gene>
    <name evidence="4" type="ORF">F3Y22_tig00110384pilonHSYRG00179</name>
</gene>
<evidence type="ECO:0000259" key="3">
    <source>
        <dbReference type="Pfam" id="PF23166"/>
    </source>
</evidence>